<comment type="cofactor">
    <cofactor evidence="1">
        <name>FAD</name>
        <dbReference type="ChEBI" id="CHEBI:57692"/>
    </cofactor>
</comment>
<evidence type="ECO:0000256" key="6">
    <source>
        <dbReference type="ARBA" id="ARBA00022827"/>
    </source>
</evidence>
<dbReference type="Proteomes" id="UP001597448">
    <property type="component" value="Unassembled WGS sequence"/>
</dbReference>
<dbReference type="InterPro" id="IPR029041">
    <property type="entry name" value="FAD-linked_oxidoreductase-like"/>
</dbReference>
<evidence type="ECO:0000256" key="4">
    <source>
        <dbReference type="ARBA" id="ARBA00022630"/>
    </source>
</evidence>
<evidence type="ECO:0000256" key="1">
    <source>
        <dbReference type="ARBA" id="ARBA00001974"/>
    </source>
</evidence>
<name>A0ABW5FEC3_9BACL</name>
<keyword evidence="7" id="KW-0560">Oxidoreductase</keyword>
<dbReference type="Pfam" id="PF01619">
    <property type="entry name" value="Pro_dh"/>
    <property type="match status" value="1"/>
</dbReference>
<dbReference type="EMBL" id="JBHUKY010000054">
    <property type="protein sequence ID" value="MFD2412865.1"/>
    <property type="molecule type" value="Genomic_DNA"/>
</dbReference>
<proteinExistence type="predicted"/>
<evidence type="ECO:0000256" key="3">
    <source>
        <dbReference type="ARBA" id="ARBA00012695"/>
    </source>
</evidence>
<comment type="caution">
    <text evidence="11">The sequence shown here is derived from an EMBL/GenBank/DDBJ whole genome shotgun (WGS) entry which is preliminary data.</text>
</comment>
<keyword evidence="6" id="KW-0274">FAD</keyword>
<dbReference type="InterPro" id="IPR002872">
    <property type="entry name" value="Proline_DH_dom"/>
</dbReference>
<evidence type="ECO:0000256" key="9">
    <source>
        <dbReference type="ARBA" id="ARBA00048779"/>
    </source>
</evidence>
<dbReference type="EC" id="1.5.5.2" evidence="3"/>
<dbReference type="InterPro" id="IPR008219">
    <property type="entry name" value="PRODH_bac_arc"/>
</dbReference>
<evidence type="ECO:0000259" key="10">
    <source>
        <dbReference type="Pfam" id="PF01619"/>
    </source>
</evidence>
<dbReference type="RefSeq" id="WP_209990174.1">
    <property type="nucleotide sequence ID" value="NZ_JBHSVQ010000001.1"/>
</dbReference>
<protein>
    <recommendedName>
        <fullName evidence="3">proline dehydrogenase</fullName>
        <ecNumber evidence="3">1.5.5.2</ecNumber>
    </recommendedName>
</protein>
<gene>
    <name evidence="11" type="ORF">ACFSX3_23575</name>
</gene>
<evidence type="ECO:0000313" key="11">
    <source>
        <dbReference type="EMBL" id="MFD2412865.1"/>
    </source>
</evidence>
<dbReference type="PANTHER" id="PTHR13914:SF0">
    <property type="entry name" value="PROLINE DEHYDROGENASE 1, MITOCHONDRIAL"/>
    <property type="match status" value="1"/>
</dbReference>
<dbReference type="PANTHER" id="PTHR13914">
    <property type="entry name" value="PROLINE OXIDASE"/>
    <property type="match status" value="1"/>
</dbReference>
<comment type="catalytic activity">
    <reaction evidence="9">
        <text>L-proline + a quinone = (S)-1-pyrroline-5-carboxylate + a quinol + H(+)</text>
        <dbReference type="Rhea" id="RHEA:23784"/>
        <dbReference type="ChEBI" id="CHEBI:15378"/>
        <dbReference type="ChEBI" id="CHEBI:17388"/>
        <dbReference type="ChEBI" id="CHEBI:24646"/>
        <dbReference type="ChEBI" id="CHEBI:60039"/>
        <dbReference type="ChEBI" id="CHEBI:132124"/>
        <dbReference type="EC" id="1.5.5.2"/>
    </reaction>
</comment>
<accession>A0ABW5FEC3</accession>
<evidence type="ECO:0000256" key="5">
    <source>
        <dbReference type="ARBA" id="ARBA00022741"/>
    </source>
</evidence>
<keyword evidence="12" id="KW-1185">Reference proteome</keyword>
<evidence type="ECO:0000256" key="8">
    <source>
        <dbReference type="ARBA" id="ARBA00023062"/>
    </source>
</evidence>
<feature type="domain" description="Proline dehydrogenase" evidence="10">
    <location>
        <begin position="56"/>
        <end position="298"/>
    </location>
</feature>
<organism evidence="11 12">
    <name type="scientific">Paenibacillus rhizoplanae</name>
    <dbReference type="NCBI Taxonomy" id="1917181"/>
    <lineage>
        <taxon>Bacteria</taxon>
        <taxon>Bacillati</taxon>
        <taxon>Bacillota</taxon>
        <taxon>Bacilli</taxon>
        <taxon>Bacillales</taxon>
        <taxon>Paenibacillaceae</taxon>
        <taxon>Paenibacillus</taxon>
    </lineage>
</organism>
<evidence type="ECO:0000313" key="12">
    <source>
        <dbReference type="Proteomes" id="UP001597448"/>
    </source>
</evidence>
<dbReference type="SUPFAM" id="SSF51730">
    <property type="entry name" value="FAD-linked oxidoreductase"/>
    <property type="match status" value="1"/>
</dbReference>
<dbReference type="Gene3D" id="3.20.20.220">
    <property type="match status" value="1"/>
</dbReference>
<dbReference type="InterPro" id="IPR015659">
    <property type="entry name" value="Proline_oxidase"/>
</dbReference>
<comment type="pathway">
    <text evidence="2">Amino-acid degradation; L-proline degradation into L-glutamate; L-glutamate from L-proline: step 1/2.</text>
</comment>
<keyword evidence="5" id="KW-0547">Nucleotide-binding</keyword>
<evidence type="ECO:0000256" key="7">
    <source>
        <dbReference type="ARBA" id="ARBA00023002"/>
    </source>
</evidence>
<sequence length="323" mass="35922">MHDNKEWEQQAADALKSVARRMEIKAYVEQSPLLYGLLKKAALQYVTGESRIDGLEAGQRLTAKGYAISLEYIGENTVNAEECEAAVLEITALIDDLGKQGESARVSFDLSHIGLMLDTGLAYTNLIKLAARALETELELFISMEESAKTEQILEVYKRAASRYPNIGITLQAHLHRTPDDLAALSASPGRIRIVKGAYQESDEVAIPRSESLNEGYLQLVGQALGDGHRVSVATHDERIIREAIQRGLLTVHGAKLEMLYGIRPELGSKLKSAGYPVQIYLTYGHEWYLYLCHRIAEYPPNLYRAVANMADSQRVDPVEAYE</sequence>
<reference evidence="12" key="1">
    <citation type="journal article" date="2019" name="Int. J. Syst. Evol. Microbiol.">
        <title>The Global Catalogue of Microorganisms (GCM) 10K type strain sequencing project: providing services to taxonomists for standard genome sequencing and annotation.</title>
        <authorList>
            <consortium name="The Broad Institute Genomics Platform"/>
            <consortium name="The Broad Institute Genome Sequencing Center for Infectious Disease"/>
            <person name="Wu L."/>
            <person name="Ma J."/>
        </authorList>
    </citation>
    <scope>NUCLEOTIDE SEQUENCE [LARGE SCALE GENOMIC DNA]</scope>
    <source>
        <strain evidence="12">CCM 8725</strain>
    </source>
</reference>
<dbReference type="PIRSF" id="PIRSF000196">
    <property type="entry name" value="Pro_dehydrog"/>
    <property type="match status" value="1"/>
</dbReference>
<keyword evidence="8" id="KW-0642">Proline metabolism</keyword>
<evidence type="ECO:0000256" key="2">
    <source>
        <dbReference type="ARBA" id="ARBA00004739"/>
    </source>
</evidence>
<keyword evidence="4" id="KW-0285">Flavoprotein</keyword>